<dbReference type="PATRIC" id="fig|1121022.4.peg.3010"/>
<evidence type="ECO:0000313" key="2">
    <source>
        <dbReference type="Proteomes" id="UP000017837"/>
    </source>
</evidence>
<keyword evidence="2" id="KW-1185">Reference proteome</keyword>
<proteinExistence type="predicted"/>
<comment type="caution">
    <text evidence="1">The sequence shown here is derived from an EMBL/GenBank/DDBJ whole genome shotgun (WGS) entry which is preliminary data.</text>
</comment>
<gene>
    <name evidence="1" type="ORF">ABENE_14810</name>
</gene>
<dbReference type="STRING" id="1121022.GCA_000376105_02271"/>
<name>V4PU53_9CAUL</name>
<dbReference type="Proteomes" id="UP000017837">
    <property type="component" value="Unassembled WGS sequence"/>
</dbReference>
<evidence type="ECO:0000313" key="1">
    <source>
        <dbReference type="EMBL" id="ESQ89055.1"/>
    </source>
</evidence>
<dbReference type="AlphaFoldDB" id="V4PU53"/>
<reference evidence="1 2" key="1">
    <citation type="journal article" date="2014" name="Nature">
        <title>Sequential evolution of bacterial morphology by co-option of a developmental regulator.</title>
        <authorList>
            <person name="Jiang C."/>
            <person name="Brown P.J."/>
            <person name="Ducret A."/>
            <person name="Brun Y.V."/>
        </authorList>
    </citation>
    <scope>NUCLEOTIDE SEQUENCE [LARGE SCALE GENOMIC DNA]</scope>
    <source>
        <strain evidence="1 2">DSM 16100</strain>
    </source>
</reference>
<protein>
    <submittedName>
        <fullName evidence="1">Uncharacterized protein</fullName>
    </submittedName>
</protein>
<sequence length="60" mass="6831">MIGDSFEHEIVVLQRTKMTLKSLLRRNFIRKSGCVSDKLQTGLTLSITSSDKLIFKSLFV</sequence>
<accession>V4PU53</accession>
<dbReference type="EMBL" id="AWGB01000032">
    <property type="protein sequence ID" value="ESQ89055.1"/>
    <property type="molecule type" value="Genomic_DNA"/>
</dbReference>
<organism evidence="1 2">
    <name type="scientific">Asticcacaulis benevestitus DSM 16100 = ATCC BAA-896</name>
    <dbReference type="NCBI Taxonomy" id="1121022"/>
    <lineage>
        <taxon>Bacteria</taxon>
        <taxon>Pseudomonadati</taxon>
        <taxon>Pseudomonadota</taxon>
        <taxon>Alphaproteobacteria</taxon>
        <taxon>Caulobacterales</taxon>
        <taxon>Caulobacteraceae</taxon>
        <taxon>Asticcacaulis</taxon>
    </lineage>
</organism>